<dbReference type="PANTHER" id="PTHR47042">
    <property type="entry name" value="C2 DOMAIN-CONTAINING PROTEIN-LIKE"/>
    <property type="match status" value="1"/>
</dbReference>
<feature type="compositionally biased region" description="Gly residues" evidence="6">
    <location>
        <begin position="1415"/>
        <end position="1434"/>
    </location>
</feature>
<reference evidence="10 11" key="1">
    <citation type="journal article" date="2021" name="Sci. Rep.">
        <title>Genome sequencing of the multicellular alga Astrephomene provides insights into convergent evolution of germ-soma differentiation.</title>
        <authorList>
            <person name="Yamashita S."/>
            <person name="Yamamoto K."/>
            <person name="Matsuzaki R."/>
            <person name="Suzuki S."/>
            <person name="Yamaguchi H."/>
            <person name="Hirooka S."/>
            <person name="Minakuchi Y."/>
            <person name="Miyagishima S."/>
            <person name="Kawachi M."/>
            <person name="Toyoda A."/>
            <person name="Nozaki H."/>
        </authorList>
    </citation>
    <scope>NUCLEOTIDE SEQUENCE [LARGE SCALE GENOMIC DNA]</scope>
    <source>
        <strain evidence="10 11">NIES-4017</strain>
    </source>
</reference>
<feature type="region of interest" description="Disordered" evidence="6">
    <location>
        <begin position="652"/>
        <end position="690"/>
    </location>
</feature>
<feature type="chain" id="PRO_5042136736" description="SMP-LTD domain-containing protein" evidence="7">
    <location>
        <begin position="20"/>
        <end position="1552"/>
    </location>
</feature>
<dbReference type="PROSITE" id="PS51847">
    <property type="entry name" value="SMP"/>
    <property type="match status" value="1"/>
</dbReference>
<sequence length="1552" mass="156108">MWFVVTLLVPFLACGLVVGAFALAWDVASTKHKKQVHSITARFEAALRAAESTGGGAAPATCGGTAAAGNHSSSPGNHASCGGGGGCGGCSGSCGGGGVAAMYESFTLGWLNLVVQHMWLPVLEKFVSTIAAEKLQIVLNEVLRKNGGRAPWKLIESVAVEEVTFGLAPPQFQFCTAKYDPSRSYLLLTMNMRFHSNGFQAVLSPRMRQMLGLRPFSVRLEVTQLRLAGQLHLGLHLTREPPGIKGIDYSFAAPPEFDIQASPLGYIQLHGELPGLVANLRGLLQRIINRRLVEPNRRFLDLQRIYRNKHLQRVGGPGGCLRVCVIGGRNLLRMQPVAASSTAAATTTTAGGSSSSSGGSTSSSTAAAASNCDPYVEMRFGREVFRTPIAHSSADPVFNWQFDIRLPADLPPPPATASSSSSSAAAAATATPGISRETSEPCMLHFRVLNARTFGEPEVLSTAHLDAGGLGLQPNADPRVRLLELAAAGSNGAPRGTLSLQISWLKALPKKPSPFPQATPGATRTAATASPTPPTPTSSSTPDLRQPSSPGASPFTTTTASSAPAGTPQPGASHPCAASSPLSSSSPTSSSPPVRHLDPGNTTRSAAGSLLAAAQAVTGSRSMPGSPGASPLSHPHNPAAVSAAACALAVTPTAHPGHPLDPNTPPQAMHTPTHPSRLASPGPHASSPFSLASSVAAAGAAAPAPPPPAAVHAPSHGSRKVMLRVGGWPFLRPGGGAARARSVRALAPELALAAAAAAGGGPGHGRGDGGGGGGGGASRPPREVELVQQPAVAAEEGAAGHDDDDGGYGYSRGASASFTAEVRTASVVVATSSSSVAVSAAGGGGGTAAATAAAQSLRRSGSGADRRKRRRAMSGLLALVWRVRRSGGGGNAGAVAASASRPAVGGDGGGGDFPGTTARYPIQPEPSGSESTATTTTTTTNTTNTTNMGAVMVIDASSTPASAPSASYLSPFARPSHAAMVAAAAGQEEEEEQEEEQGEEGVGAAAAPAVAAAAAGGGSDVTPTALPSGGTSGAATAATEREFAPTPGGHIRNASRVSEASTAAGAAGAAGDASGFSRSSSRLAGVLMVRGAAASAAAVMGPAYGEHSLNSSSADCSSRVQQLQQQQQQRIPGETSANVAANPTATTTLILATETSFPTPHTLTPESSGQEPTASSLPLPQRQHAQGPAAAATATTAAAATPSSATPSPSHGAMPATTRTQPGTISNNSTSVTSTVGNSNSSGTLHGGLGGVLPLARSPSRASTHARSTSCGGPPSVVAARRMAAVTAATHGSPATHGSLPTTNAGKSDVMTHGSQWPASLQSLAQVVKMQRLLEVERQARSEAQEALLRTQRQYEALVRLRRFESKRALMEGARFLLHLGPHVRWVVLWLNEPRGLLHVHDPEGAASAAAAGRGAGGEAAAGGGGGGGGGGGAAAAAVGGEPWPRVFAPQDIQRADRGCASFPNPSAWAGVVAALMGRQRPAPPASLDPRKCFSLSLEGGRSLHLQLPPAGNGRSRDEWLDALQDLALEAAAARATVAAAAIGRDEASVGI</sequence>
<evidence type="ECO:0000256" key="5">
    <source>
        <dbReference type="ARBA" id="ARBA00023136"/>
    </source>
</evidence>
<feature type="region of interest" description="Disordered" evidence="6">
    <location>
        <begin position="757"/>
        <end position="781"/>
    </location>
</feature>
<keyword evidence="3" id="KW-0445">Lipid transport</keyword>
<evidence type="ECO:0000259" key="9">
    <source>
        <dbReference type="PROSITE" id="PS51847"/>
    </source>
</evidence>
<feature type="compositionally biased region" description="Low complexity" evidence="6">
    <location>
        <begin position="518"/>
        <end position="530"/>
    </location>
</feature>
<dbReference type="Gene3D" id="2.60.40.150">
    <property type="entry name" value="C2 domain"/>
    <property type="match status" value="1"/>
</dbReference>
<feature type="region of interest" description="Disordered" evidence="6">
    <location>
        <begin position="1415"/>
        <end position="1437"/>
    </location>
</feature>
<feature type="compositionally biased region" description="Low complexity" evidence="6">
    <location>
        <begin position="1188"/>
        <end position="1210"/>
    </location>
</feature>
<dbReference type="GO" id="GO:0006869">
    <property type="term" value="P:lipid transport"/>
    <property type="evidence" value="ECO:0007669"/>
    <property type="project" value="UniProtKB-KW"/>
</dbReference>
<feature type="region of interest" description="Disordered" evidence="6">
    <location>
        <begin position="511"/>
        <end position="604"/>
    </location>
</feature>
<dbReference type="GO" id="GO:0008289">
    <property type="term" value="F:lipid binding"/>
    <property type="evidence" value="ECO:0007669"/>
    <property type="project" value="UniProtKB-KW"/>
</dbReference>
<evidence type="ECO:0000313" key="11">
    <source>
        <dbReference type="Proteomes" id="UP001054857"/>
    </source>
</evidence>
<evidence type="ECO:0000313" key="10">
    <source>
        <dbReference type="EMBL" id="GFR48262.1"/>
    </source>
</evidence>
<dbReference type="Proteomes" id="UP001054857">
    <property type="component" value="Unassembled WGS sequence"/>
</dbReference>
<feature type="region of interest" description="Disordered" evidence="6">
    <location>
        <begin position="347"/>
        <end position="368"/>
    </location>
</feature>
<keyword evidence="7" id="KW-0732">Signal</keyword>
<feature type="signal peptide" evidence="7">
    <location>
        <begin position="1"/>
        <end position="19"/>
    </location>
</feature>
<feature type="compositionally biased region" description="Low complexity" evidence="6">
    <location>
        <begin position="1002"/>
        <end position="1014"/>
    </location>
</feature>
<feature type="compositionally biased region" description="Low complexity" evidence="6">
    <location>
        <begin position="1226"/>
        <end position="1244"/>
    </location>
</feature>
<feature type="compositionally biased region" description="Low complexity" evidence="6">
    <location>
        <begin position="932"/>
        <end position="944"/>
    </location>
</feature>
<comment type="subcellular location">
    <subcellularLocation>
        <location evidence="1">Membrane</location>
    </subcellularLocation>
</comment>
<dbReference type="SUPFAM" id="SSF49562">
    <property type="entry name" value="C2 domain (Calcium/lipid-binding domain, CaLB)"/>
    <property type="match status" value="1"/>
</dbReference>
<dbReference type="PROSITE" id="PS50004">
    <property type="entry name" value="C2"/>
    <property type="match status" value="1"/>
</dbReference>
<dbReference type="InterPro" id="IPR035892">
    <property type="entry name" value="C2_domain_sf"/>
</dbReference>
<dbReference type="Pfam" id="PF00168">
    <property type="entry name" value="C2"/>
    <property type="match status" value="1"/>
</dbReference>
<organism evidence="10 11">
    <name type="scientific">Astrephomene gubernaculifera</name>
    <dbReference type="NCBI Taxonomy" id="47775"/>
    <lineage>
        <taxon>Eukaryota</taxon>
        <taxon>Viridiplantae</taxon>
        <taxon>Chlorophyta</taxon>
        <taxon>core chlorophytes</taxon>
        <taxon>Chlorophyceae</taxon>
        <taxon>CS clade</taxon>
        <taxon>Chlamydomonadales</taxon>
        <taxon>Astrephomenaceae</taxon>
        <taxon>Astrephomene</taxon>
    </lineage>
</organism>
<feature type="region of interest" description="Disordered" evidence="6">
    <location>
        <begin position="616"/>
        <end position="637"/>
    </location>
</feature>
<keyword evidence="11" id="KW-1185">Reference proteome</keyword>
<keyword evidence="2" id="KW-0813">Transport</keyword>
<evidence type="ECO:0000256" key="7">
    <source>
        <dbReference type="SAM" id="SignalP"/>
    </source>
</evidence>
<gene>
    <name evidence="10" type="ORF">Agub_g10127</name>
</gene>
<keyword evidence="4" id="KW-0446">Lipid-binding</keyword>
<evidence type="ECO:0000256" key="4">
    <source>
        <dbReference type="ARBA" id="ARBA00023121"/>
    </source>
</evidence>
<feature type="compositionally biased region" description="Low complexity" evidence="6">
    <location>
        <begin position="537"/>
        <end position="593"/>
    </location>
</feature>
<proteinExistence type="predicted"/>
<feature type="region of interest" description="Disordered" evidence="6">
    <location>
        <begin position="979"/>
        <end position="1036"/>
    </location>
</feature>
<dbReference type="CDD" id="cd21669">
    <property type="entry name" value="SMP_SF"/>
    <property type="match status" value="1"/>
</dbReference>
<accession>A0AAD3HPQ2</accession>
<evidence type="ECO:0000256" key="6">
    <source>
        <dbReference type="SAM" id="MobiDB-lite"/>
    </source>
</evidence>
<evidence type="ECO:0008006" key="12">
    <source>
        <dbReference type="Google" id="ProtNLM"/>
    </source>
</evidence>
<protein>
    <recommendedName>
        <fullName evidence="12">SMP-LTD domain-containing protein</fullName>
    </recommendedName>
</protein>
<name>A0AAD3HPQ2_9CHLO</name>
<feature type="compositionally biased region" description="Acidic residues" evidence="6">
    <location>
        <begin position="987"/>
        <end position="999"/>
    </location>
</feature>
<feature type="compositionally biased region" description="Gly residues" evidence="6">
    <location>
        <begin position="758"/>
        <end position="777"/>
    </location>
</feature>
<evidence type="ECO:0000256" key="3">
    <source>
        <dbReference type="ARBA" id="ARBA00023055"/>
    </source>
</evidence>
<feature type="region of interest" description="Disordered" evidence="6">
    <location>
        <begin position="411"/>
        <end position="436"/>
    </location>
</feature>
<feature type="compositionally biased region" description="Low complexity" evidence="6">
    <location>
        <begin position="416"/>
        <end position="432"/>
    </location>
</feature>
<dbReference type="InterPro" id="IPR000008">
    <property type="entry name" value="C2_dom"/>
</dbReference>
<feature type="domain" description="C2" evidence="8">
    <location>
        <begin position="301"/>
        <end position="480"/>
    </location>
</feature>
<dbReference type="InterPro" id="IPR031468">
    <property type="entry name" value="SMP_LBD"/>
</dbReference>
<evidence type="ECO:0000256" key="2">
    <source>
        <dbReference type="ARBA" id="ARBA00022448"/>
    </source>
</evidence>
<dbReference type="InterPro" id="IPR052847">
    <property type="entry name" value="Ext_Synaptotagmin/KAHRP-like"/>
</dbReference>
<dbReference type="EMBL" id="BMAR01000022">
    <property type="protein sequence ID" value="GFR48262.1"/>
    <property type="molecule type" value="Genomic_DNA"/>
</dbReference>
<keyword evidence="5" id="KW-0472">Membrane</keyword>
<feature type="region of interest" description="Disordered" evidence="6">
    <location>
        <begin position="1123"/>
        <end position="1142"/>
    </location>
</feature>
<feature type="compositionally biased region" description="Polar residues" evidence="6">
    <location>
        <begin position="1260"/>
        <end position="1271"/>
    </location>
</feature>
<feature type="region of interest" description="Disordered" evidence="6">
    <location>
        <begin position="903"/>
        <end position="944"/>
    </location>
</feature>
<evidence type="ECO:0000259" key="8">
    <source>
        <dbReference type="PROSITE" id="PS50004"/>
    </source>
</evidence>
<dbReference type="PANTHER" id="PTHR47042:SF4">
    <property type="entry name" value="OS02G0313700 PROTEIN"/>
    <property type="match status" value="1"/>
</dbReference>
<feature type="domain" description="SMP-LTD" evidence="9">
    <location>
        <begin position="104"/>
        <end position="303"/>
    </location>
</feature>
<feature type="compositionally biased region" description="Polar residues" evidence="6">
    <location>
        <begin position="1157"/>
        <end position="1178"/>
    </location>
</feature>
<feature type="region of interest" description="Disordered" evidence="6">
    <location>
        <begin position="1157"/>
        <end position="1276"/>
    </location>
</feature>
<dbReference type="GO" id="GO:0016020">
    <property type="term" value="C:membrane"/>
    <property type="evidence" value="ECO:0007669"/>
    <property type="project" value="UniProtKB-SubCell"/>
</dbReference>
<evidence type="ECO:0000256" key="1">
    <source>
        <dbReference type="ARBA" id="ARBA00004370"/>
    </source>
</evidence>
<comment type="caution">
    <text evidence="10">The sequence shown here is derived from an EMBL/GenBank/DDBJ whole genome shotgun (WGS) entry which is preliminary data.</text>
</comment>